<gene>
    <name evidence="2" type="ORF">PGLA_21965</name>
</gene>
<keyword evidence="1" id="KW-1133">Transmembrane helix</keyword>
<evidence type="ECO:0000313" key="3">
    <source>
        <dbReference type="Proteomes" id="UP000076967"/>
    </source>
</evidence>
<protein>
    <recommendedName>
        <fullName evidence="4">DUF1294 domain-containing protein</fullName>
    </recommendedName>
</protein>
<evidence type="ECO:0008006" key="4">
    <source>
        <dbReference type="Google" id="ProtNLM"/>
    </source>
</evidence>
<accession>A0A168FCK9</accession>
<evidence type="ECO:0000256" key="1">
    <source>
        <dbReference type="SAM" id="Phobius"/>
    </source>
</evidence>
<proteinExistence type="predicted"/>
<feature type="transmembrane region" description="Helical" evidence="1">
    <location>
        <begin position="38"/>
        <end position="57"/>
    </location>
</feature>
<dbReference type="OrthoDB" id="1698854at2"/>
<dbReference type="PIRSF" id="PIRSF002599">
    <property type="entry name" value="Cold_shock_A"/>
    <property type="match status" value="1"/>
</dbReference>
<dbReference type="Pfam" id="PF06961">
    <property type="entry name" value="DUF1294"/>
    <property type="match status" value="1"/>
</dbReference>
<organism evidence="2 3">
    <name type="scientific">Paenibacillus glacialis</name>
    <dbReference type="NCBI Taxonomy" id="494026"/>
    <lineage>
        <taxon>Bacteria</taxon>
        <taxon>Bacillati</taxon>
        <taxon>Bacillota</taxon>
        <taxon>Bacilli</taxon>
        <taxon>Bacillales</taxon>
        <taxon>Paenibacillaceae</taxon>
        <taxon>Paenibacillus</taxon>
    </lineage>
</organism>
<reference evidence="2 3" key="1">
    <citation type="submission" date="2016-03" db="EMBL/GenBank/DDBJ databases">
        <title>Draft genome sequence of Paenibacillus glacialis DSM 22343.</title>
        <authorList>
            <person name="Shin S.-K."/>
            <person name="Yi H."/>
        </authorList>
    </citation>
    <scope>NUCLEOTIDE SEQUENCE [LARGE SCALE GENOMIC DNA]</scope>
    <source>
        <strain evidence="2 3">DSM 22343</strain>
    </source>
</reference>
<keyword evidence="3" id="KW-1185">Reference proteome</keyword>
<keyword evidence="1" id="KW-0812">Transmembrane</keyword>
<keyword evidence="1" id="KW-0472">Membrane</keyword>
<dbReference type="AlphaFoldDB" id="A0A168FCK9"/>
<feature type="transmembrane region" description="Helical" evidence="1">
    <location>
        <begin position="69"/>
        <end position="86"/>
    </location>
</feature>
<dbReference type="GO" id="GO:0003676">
    <property type="term" value="F:nucleic acid binding"/>
    <property type="evidence" value="ECO:0007669"/>
    <property type="project" value="InterPro"/>
</dbReference>
<dbReference type="InterPro" id="IPR012156">
    <property type="entry name" value="Cold_shock_CspA"/>
</dbReference>
<name>A0A168FCK9_9BACL</name>
<dbReference type="STRING" id="494026.PGLA_21965"/>
<dbReference type="RefSeq" id="WP_068537119.1">
    <property type="nucleotide sequence ID" value="NZ_LVJH01000058.1"/>
</dbReference>
<dbReference type="InterPro" id="IPR010718">
    <property type="entry name" value="DUF1294"/>
</dbReference>
<feature type="transmembrane region" description="Helical" evidence="1">
    <location>
        <begin position="6"/>
        <end position="22"/>
    </location>
</feature>
<evidence type="ECO:0000313" key="2">
    <source>
        <dbReference type="EMBL" id="OAB36082.1"/>
    </source>
</evidence>
<dbReference type="Proteomes" id="UP000076967">
    <property type="component" value="Unassembled WGS sequence"/>
</dbReference>
<sequence length="87" mass="10219">MSTALWIWFIMINMVGYLVMSEDKKRAQKRRDRVPEKTLFLLAAIGGSLGVIIAMYRKRHKTRHVSFRIGIPMLLFINAVLYGYFLR</sequence>
<comment type="caution">
    <text evidence="2">The sequence shown here is derived from an EMBL/GenBank/DDBJ whole genome shotgun (WGS) entry which is preliminary data.</text>
</comment>
<dbReference type="EMBL" id="LVJH01000058">
    <property type="protein sequence ID" value="OAB36082.1"/>
    <property type="molecule type" value="Genomic_DNA"/>
</dbReference>